<evidence type="ECO:0000313" key="4">
    <source>
        <dbReference type="EMBL" id="RYR18631.1"/>
    </source>
</evidence>
<comment type="caution">
    <text evidence="4">The sequence shown here is derived from an EMBL/GenBank/DDBJ whole genome shotgun (WGS) entry which is preliminary data.</text>
</comment>
<comment type="similarity">
    <text evidence="1">Belongs to the cytochrome P450 family.</text>
</comment>
<dbReference type="SUPFAM" id="SSF48264">
    <property type="entry name" value="Cytochrome P450"/>
    <property type="match status" value="1"/>
</dbReference>
<dbReference type="GO" id="GO:0020037">
    <property type="term" value="F:heme binding"/>
    <property type="evidence" value="ECO:0007669"/>
    <property type="project" value="InterPro"/>
</dbReference>
<keyword evidence="2" id="KW-0479">Metal-binding</keyword>
<keyword evidence="3" id="KW-0408">Iron</keyword>
<dbReference type="EMBL" id="SDMP01000013">
    <property type="protein sequence ID" value="RYR18631.1"/>
    <property type="molecule type" value="Genomic_DNA"/>
</dbReference>
<evidence type="ECO:0000256" key="2">
    <source>
        <dbReference type="ARBA" id="ARBA00022723"/>
    </source>
</evidence>
<dbReference type="GO" id="GO:0004497">
    <property type="term" value="F:monooxygenase activity"/>
    <property type="evidence" value="ECO:0007669"/>
    <property type="project" value="InterPro"/>
</dbReference>
<accession>A0A444ZWM0</accession>
<name>A0A444ZWM0_ARAHY</name>
<dbReference type="Gene3D" id="1.10.630.10">
    <property type="entry name" value="Cytochrome P450"/>
    <property type="match status" value="1"/>
</dbReference>
<dbReference type="STRING" id="3818.A0A444ZWM0"/>
<dbReference type="InterPro" id="IPR036396">
    <property type="entry name" value="Cyt_P450_sf"/>
</dbReference>
<evidence type="ECO:0000256" key="3">
    <source>
        <dbReference type="ARBA" id="ARBA00023004"/>
    </source>
</evidence>
<gene>
    <name evidence="4" type="ORF">Ahy_B03g063248</name>
</gene>
<proteinExistence type="inferred from homology"/>
<organism evidence="4 5">
    <name type="scientific">Arachis hypogaea</name>
    <name type="common">Peanut</name>
    <dbReference type="NCBI Taxonomy" id="3818"/>
    <lineage>
        <taxon>Eukaryota</taxon>
        <taxon>Viridiplantae</taxon>
        <taxon>Streptophyta</taxon>
        <taxon>Embryophyta</taxon>
        <taxon>Tracheophyta</taxon>
        <taxon>Spermatophyta</taxon>
        <taxon>Magnoliopsida</taxon>
        <taxon>eudicotyledons</taxon>
        <taxon>Gunneridae</taxon>
        <taxon>Pentapetalae</taxon>
        <taxon>rosids</taxon>
        <taxon>fabids</taxon>
        <taxon>Fabales</taxon>
        <taxon>Fabaceae</taxon>
        <taxon>Papilionoideae</taxon>
        <taxon>50 kb inversion clade</taxon>
        <taxon>dalbergioids sensu lato</taxon>
        <taxon>Dalbergieae</taxon>
        <taxon>Pterocarpus clade</taxon>
        <taxon>Arachis</taxon>
    </lineage>
</organism>
<sequence length="77" mass="8629">MKWQYSKPINKNSPPKLSMLENLHQVGLFPHRSLKSLAEKHGPLMLLHFDNVPVLVVSSADTAEEVMKTHDLVNGAI</sequence>
<keyword evidence="5" id="KW-1185">Reference proteome</keyword>
<evidence type="ECO:0000313" key="5">
    <source>
        <dbReference type="Proteomes" id="UP000289738"/>
    </source>
</evidence>
<dbReference type="Pfam" id="PF00067">
    <property type="entry name" value="p450"/>
    <property type="match status" value="1"/>
</dbReference>
<protein>
    <submittedName>
        <fullName evidence="4">Uncharacterized protein</fullName>
    </submittedName>
</protein>
<dbReference type="PANTHER" id="PTHR47955:SF15">
    <property type="entry name" value="CYTOCHROME P450 71A2-LIKE"/>
    <property type="match status" value="1"/>
</dbReference>
<reference evidence="4 5" key="1">
    <citation type="submission" date="2019-01" db="EMBL/GenBank/DDBJ databases">
        <title>Sequencing of cultivated peanut Arachis hypogaea provides insights into genome evolution and oil improvement.</title>
        <authorList>
            <person name="Chen X."/>
        </authorList>
    </citation>
    <scope>NUCLEOTIDE SEQUENCE [LARGE SCALE GENOMIC DNA]</scope>
    <source>
        <strain evidence="5">cv. Fuhuasheng</strain>
        <tissue evidence="4">Leaves</tissue>
    </source>
</reference>
<dbReference type="GO" id="GO:0016705">
    <property type="term" value="F:oxidoreductase activity, acting on paired donors, with incorporation or reduction of molecular oxygen"/>
    <property type="evidence" value="ECO:0007669"/>
    <property type="project" value="InterPro"/>
</dbReference>
<dbReference type="Proteomes" id="UP000289738">
    <property type="component" value="Chromosome B03"/>
</dbReference>
<evidence type="ECO:0000256" key="1">
    <source>
        <dbReference type="ARBA" id="ARBA00010617"/>
    </source>
</evidence>
<dbReference type="AlphaFoldDB" id="A0A444ZWM0"/>
<dbReference type="GO" id="GO:0005506">
    <property type="term" value="F:iron ion binding"/>
    <property type="evidence" value="ECO:0007669"/>
    <property type="project" value="InterPro"/>
</dbReference>
<dbReference type="PANTHER" id="PTHR47955">
    <property type="entry name" value="CYTOCHROME P450 FAMILY 71 PROTEIN"/>
    <property type="match status" value="1"/>
</dbReference>
<dbReference type="InterPro" id="IPR001128">
    <property type="entry name" value="Cyt_P450"/>
</dbReference>